<dbReference type="InterPro" id="IPR006603">
    <property type="entry name" value="PQ-loop_rpt"/>
</dbReference>
<dbReference type="EMBL" id="KV454015">
    <property type="protein sequence ID" value="ODV94836.1"/>
    <property type="molecule type" value="Genomic_DNA"/>
</dbReference>
<name>A0A1E4TSW9_PACTA</name>
<dbReference type="Gene3D" id="1.20.1280.290">
    <property type="match status" value="2"/>
</dbReference>
<proteinExistence type="inferred from homology"/>
<sequence>MASLLISLAYNAFLTNTLDTTTPGPLRSELSGLAGSTSIACWIVLLVPQLVEQWRLKSAEGISIEFILLWFLGDLTNLIGSIWATLLPQVIFLAAWFCFADGLIISSYIYYTRIYNKHHHHHHIHGSNATHHDQHHQQQSQHHIHDAAQANEFSSLIDNERNRRRSSQKSRRTSINSIALEPESYSIYVKYLVPILFVIGAGCFGFFVSSPPSGNDDPSLTNPPDEDILIGPQVLGYLSAFLYLSARIPQIWYNYTKKSCKGLSLLFFIFSTIGNITYSLQIILYRSDLKYLELNCSWLIGSFGTVFEDAVIFLQFFLYKDNPENLDSEAIISTNNEVFSQN</sequence>
<evidence type="ECO:0000256" key="5">
    <source>
        <dbReference type="ARBA" id="ARBA00038039"/>
    </source>
</evidence>
<dbReference type="OrthoDB" id="8048523at2759"/>
<comment type="subcellular location">
    <subcellularLocation>
        <location evidence="1">Membrane</location>
        <topology evidence="1">Multi-pass membrane protein</topology>
    </subcellularLocation>
</comment>
<evidence type="ECO:0000256" key="3">
    <source>
        <dbReference type="ARBA" id="ARBA00022989"/>
    </source>
</evidence>
<evidence type="ECO:0000256" key="4">
    <source>
        <dbReference type="ARBA" id="ARBA00023136"/>
    </source>
</evidence>
<protein>
    <submittedName>
        <fullName evidence="9">Uncharacterized protein</fullName>
    </submittedName>
</protein>
<dbReference type="Proteomes" id="UP000094236">
    <property type="component" value="Unassembled WGS sequence"/>
</dbReference>
<reference evidence="10" key="1">
    <citation type="submission" date="2016-05" db="EMBL/GenBank/DDBJ databases">
        <title>Comparative genomics of biotechnologically important yeasts.</title>
        <authorList>
            <consortium name="DOE Joint Genome Institute"/>
            <person name="Riley R."/>
            <person name="Haridas S."/>
            <person name="Wolfe K.H."/>
            <person name="Lopes M.R."/>
            <person name="Hittinger C.T."/>
            <person name="Goker M."/>
            <person name="Salamov A."/>
            <person name="Wisecaver J."/>
            <person name="Long T.M."/>
            <person name="Aerts A.L."/>
            <person name="Barry K."/>
            <person name="Choi C."/>
            <person name="Clum A."/>
            <person name="Coughlan A.Y."/>
            <person name="Deshpande S."/>
            <person name="Douglass A.P."/>
            <person name="Hanson S.J."/>
            <person name="Klenk H.-P."/>
            <person name="Labutti K."/>
            <person name="Lapidus A."/>
            <person name="Lindquist E."/>
            <person name="Lipzen A."/>
            <person name="Meier-Kolthoff J.P."/>
            <person name="Ohm R.A."/>
            <person name="Otillar R.P."/>
            <person name="Pangilinan J."/>
            <person name="Peng Y."/>
            <person name="Rokas A."/>
            <person name="Rosa C.A."/>
            <person name="Scheuner C."/>
            <person name="Sibirny A.A."/>
            <person name="Slot J.C."/>
            <person name="Stielow J.B."/>
            <person name="Sun H."/>
            <person name="Kurtzman C.P."/>
            <person name="Blackwell M."/>
            <person name="Grigoriev I.V."/>
            <person name="Jeffries T.W."/>
        </authorList>
    </citation>
    <scope>NUCLEOTIDE SEQUENCE [LARGE SCALE GENOMIC DNA]</scope>
    <source>
        <strain evidence="10">NRRL Y-2460</strain>
    </source>
</reference>
<feature type="transmembrane region" description="Helical" evidence="8">
    <location>
        <begin position="265"/>
        <end position="285"/>
    </location>
</feature>
<evidence type="ECO:0000256" key="2">
    <source>
        <dbReference type="ARBA" id="ARBA00022692"/>
    </source>
</evidence>
<feature type="transmembrane region" description="Helical" evidence="8">
    <location>
        <begin position="228"/>
        <end position="244"/>
    </location>
</feature>
<evidence type="ECO:0000313" key="10">
    <source>
        <dbReference type="Proteomes" id="UP000094236"/>
    </source>
</evidence>
<dbReference type="PANTHER" id="PTHR16201:SF44">
    <property type="entry name" value="SEVEN TRANSMEMBRANE PROTEIN 1"/>
    <property type="match status" value="1"/>
</dbReference>
<dbReference type="GO" id="GO:0034486">
    <property type="term" value="P:vacuolar transmembrane transport"/>
    <property type="evidence" value="ECO:0007669"/>
    <property type="project" value="UniProtKB-ARBA"/>
</dbReference>
<keyword evidence="4 8" id="KW-0472">Membrane</keyword>
<comment type="catalytic activity">
    <reaction evidence="6">
        <text>L-histidine(out) + L-arginine(in) = L-histidine(in) + L-arginine(out)</text>
        <dbReference type="Rhea" id="RHEA:71063"/>
        <dbReference type="ChEBI" id="CHEBI:32682"/>
        <dbReference type="ChEBI" id="CHEBI:57595"/>
    </reaction>
</comment>
<comment type="similarity">
    <text evidence="5">Belongs to the laat-1 family.</text>
</comment>
<feature type="transmembrane region" description="Helical" evidence="8">
    <location>
        <begin position="33"/>
        <end position="51"/>
    </location>
</feature>
<evidence type="ECO:0000256" key="6">
    <source>
        <dbReference type="ARBA" id="ARBA00050768"/>
    </source>
</evidence>
<dbReference type="AlphaFoldDB" id="A0A1E4TSW9"/>
<feature type="transmembrane region" description="Helical" evidence="8">
    <location>
        <begin position="297"/>
        <end position="319"/>
    </location>
</feature>
<dbReference type="FunFam" id="1.20.1280.290:FF:000009">
    <property type="entry name" value="PQ loop repeat family protein"/>
    <property type="match status" value="1"/>
</dbReference>
<feature type="region of interest" description="Disordered" evidence="7">
    <location>
        <begin position="123"/>
        <end position="144"/>
    </location>
</feature>
<evidence type="ECO:0000256" key="1">
    <source>
        <dbReference type="ARBA" id="ARBA00004141"/>
    </source>
</evidence>
<evidence type="ECO:0000256" key="8">
    <source>
        <dbReference type="SAM" id="Phobius"/>
    </source>
</evidence>
<feature type="transmembrane region" description="Helical" evidence="8">
    <location>
        <begin position="90"/>
        <end position="111"/>
    </location>
</feature>
<dbReference type="SMART" id="SM00679">
    <property type="entry name" value="CTNS"/>
    <property type="match status" value="2"/>
</dbReference>
<dbReference type="PANTHER" id="PTHR16201">
    <property type="entry name" value="SEVEN TRANSMEMBRANE PROTEIN 1-RELATED"/>
    <property type="match status" value="1"/>
</dbReference>
<feature type="transmembrane region" description="Helical" evidence="8">
    <location>
        <begin position="63"/>
        <end position="84"/>
    </location>
</feature>
<evidence type="ECO:0000256" key="7">
    <source>
        <dbReference type="SAM" id="MobiDB-lite"/>
    </source>
</evidence>
<evidence type="ECO:0000313" key="9">
    <source>
        <dbReference type="EMBL" id="ODV94836.1"/>
    </source>
</evidence>
<dbReference type="GO" id="GO:0015174">
    <property type="term" value="F:basic amino acid transmembrane transporter activity"/>
    <property type="evidence" value="ECO:0007669"/>
    <property type="project" value="UniProtKB-ARBA"/>
</dbReference>
<gene>
    <name evidence="9" type="ORF">PACTADRAFT_50692</name>
</gene>
<dbReference type="Pfam" id="PF04193">
    <property type="entry name" value="PQ-loop"/>
    <property type="match status" value="2"/>
</dbReference>
<dbReference type="FunFam" id="1.20.1280.290:FF:000012">
    <property type="entry name" value="Vacuolar membrane PQ loop repeat protein"/>
    <property type="match status" value="1"/>
</dbReference>
<organism evidence="9 10">
    <name type="scientific">Pachysolen tannophilus NRRL Y-2460</name>
    <dbReference type="NCBI Taxonomy" id="669874"/>
    <lineage>
        <taxon>Eukaryota</taxon>
        <taxon>Fungi</taxon>
        <taxon>Dikarya</taxon>
        <taxon>Ascomycota</taxon>
        <taxon>Saccharomycotina</taxon>
        <taxon>Pichiomycetes</taxon>
        <taxon>Pachysolenaceae</taxon>
        <taxon>Pachysolen</taxon>
    </lineage>
</organism>
<dbReference type="GO" id="GO:0098852">
    <property type="term" value="C:lytic vacuole membrane"/>
    <property type="evidence" value="ECO:0007669"/>
    <property type="project" value="UniProtKB-ARBA"/>
</dbReference>
<feature type="transmembrane region" description="Helical" evidence="8">
    <location>
        <begin position="188"/>
        <end position="208"/>
    </location>
</feature>
<keyword evidence="2 8" id="KW-0812">Transmembrane</keyword>
<keyword evidence="3 8" id="KW-1133">Transmembrane helix</keyword>
<accession>A0A1E4TSW9</accession>
<keyword evidence="10" id="KW-1185">Reference proteome</keyword>
<dbReference type="InterPro" id="IPR051415">
    <property type="entry name" value="LAAT-1"/>
</dbReference>